<feature type="transmembrane region" description="Helical" evidence="2">
    <location>
        <begin position="175"/>
        <end position="199"/>
    </location>
</feature>
<feature type="transmembrane region" description="Helical" evidence="2">
    <location>
        <begin position="58"/>
        <end position="78"/>
    </location>
</feature>
<feature type="transmembrane region" description="Helical" evidence="2">
    <location>
        <begin position="141"/>
        <end position="163"/>
    </location>
</feature>
<feature type="transmembrane region" description="Helical" evidence="2">
    <location>
        <begin position="25"/>
        <end position="46"/>
    </location>
</feature>
<accession>A0ABN5PL73</accession>
<evidence type="ECO:0000256" key="1">
    <source>
        <dbReference type="SAM" id="MobiDB-lite"/>
    </source>
</evidence>
<proteinExistence type="predicted"/>
<keyword evidence="2" id="KW-0472">Membrane</keyword>
<keyword evidence="2" id="KW-1133">Transmembrane helix</keyword>
<sequence>MSWSGLRTIVVLELRRRVRATRWQVMLAAWGTVLLLMVLGLGSAAVTSGTGLAAVAPLLYDTVLCFVLGVGLIVAPTLSATSVNGDRADATLALVQATALRSREIAVGKLVAAWLAAIAFLAVALPFLVVLAGLGGATWQVLLGHLLVLVTTLGAVCGIGLGFSSLAARTSASAVLTYLAVATLVIGTPIVLTASSAAVRDDQTVVHYRIDYGASTSTQTVCAAEPSTRTDTIFRTERIWWMVAPNPFAALSDVSAREGRSRDRSQETPLAELGQAVNRMRVPSPSQVVYDDCSSPSDPAPARAGRARTRDVASNLSPFWPTTLLVLLVLGWGATETASRELAVPAGHLARGIRMA</sequence>
<protein>
    <submittedName>
        <fullName evidence="3">ABC transporter permease</fullName>
    </submittedName>
</protein>
<name>A0ABN5PL73_9ACTO</name>
<reference evidence="3 4" key="1">
    <citation type="submission" date="2018-09" db="EMBL/GenBank/DDBJ databases">
        <authorList>
            <person name="Li J."/>
        </authorList>
    </citation>
    <scope>NUCLEOTIDE SEQUENCE [LARGE SCALE GENOMIC DNA]</scope>
    <source>
        <strain evidence="3 4">2129</strain>
    </source>
</reference>
<dbReference type="RefSeq" id="WP_120203205.1">
    <property type="nucleotide sequence ID" value="NZ_CP032514.1"/>
</dbReference>
<dbReference type="Proteomes" id="UP000273001">
    <property type="component" value="Chromosome"/>
</dbReference>
<evidence type="ECO:0000256" key="2">
    <source>
        <dbReference type="SAM" id="Phobius"/>
    </source>
</evidence>
<feature type="region of interest" description="Disordered" evidence="1">
    <location>
        <begin position="287"/>
        <end position="306"/>
    </location>
</feature>
<organism evidence="3 4">
    <name type="scientific">Actinomyces lilanjuaniae</name>
    <dbReference type="NCBI Taxonomy" id="2321394"/>
    <lineage>
        <taxon>Bacteria</taxon>
        <taxon>Bacillati</taxon>
        <taxon>Actinomycetota</taxon>
        <taxon>Actinomycetes</taxon>
        <taxon>Actinomycetales</taxon>
        <taxon>Actinomycetaceae</taxon>
        <taxon>Actinomyces</taxon>
    </lineage>
</organism>
<keyword evidence="4" id="KW-1185">Reference proteome</keyword>
<keyword evidence="2" id="KW-0812">Transmembrane</keyword>
<feature type="transmembrane region" description="Helical" evidence="2">
    <location>
        <begin position="110"/>
        <end position="135"/>
    </location>
</feature>
<dbReference type="EMBL" id="CP032514">
    <property type="protein sequence ID" value="AYD88958.1"/>
    <property type="molecule type" value="Genomic_DNA"/>
</dbReference>
<gene>
    <name evidence="3" type="ORF">D5R93_00820</name>
</gene>
<feature type="compositionally biased region" description="Low complexity" evidence="1">
    <location>
        <begin position="291"/>
        <end position="304"/>
    </location>
</feature>
<evidence type="ECO:0000313" key="4">
    <source>
        <dbReference type="Proteomes" id="UP000273001"/>
    </source>
</evidence>
<evidence type="ECO:0000313" key="3">
    <source>
        <dbReference type="EMBL" id="AYD88958.1"/>
    </source>
</evidence>